<dbReference type="OrthoDB" id="5429780at2759"/>
<evidence type="ECO:0000256" key="1">
    <source>
        <dbReference type="SAM" id="MobiDB-lite"/>
    </source>
</evidence>
<accession>A0A010QQH3</accession>
<dbReference type="AlphaFoldDB" id="A0A010QQH3"/>
<proteinExistence type="predicted"/>
<evidence type="ECO:0000313" key="3">
    <source>
        <dbReference type="Proteomes" id="UP000020467"/>
    </source>
</evidence>
<dbReference type="HOGENOM" id="CLU_049785_0_0_1"/>
<feature type="compositionally biased region" description="Low complexity" evidence="1">
    <location>
        <begin position="238"/>
        <end position="247"/>
    </location>
</feature>
<evidence type="ECO:0000313" key="2">
    <source>
        <dbReference type="EMBL" id="EXF82347.1"/>
    </source>
</evidence>
<protein>
    <submittedName>
        <fullName evidence="2">Uncharacterized protein</fullName>
    </submittedName>
</protein>
<dbReference type="EMBL" id="JARH01000321">
    <property type="protein sequence ID" value="EXF82347.1"/>
    <property type="molecule type" value="Genomic_DNA"/>
</dbReference>
<dbReference type="STRING" id="1445577.A0A010QQH3"/>
<dbReference type="KEGG" id="cfj:CFIO01_01807"/>
<feature type="compositionally biased region" description="Low complexity" evidence="1">
    <location>
        <begin position="254"/>
        <end position="263"/>
    </location>
</feature>
<feature type="compositionally biased region" description="Gly residues" evidence="1">
    <location>
        <begin position="226"/>
        <end position="237"/>
    </location>
</feature>
<dbReference type="Proteomes" id="UP000020467">
    <property type="component" value="Unassembled WGS sequence"/>
</dbReference>
<feature type="region of interest" description="Disordered" evidence="1">
    <location>
        <begin position="213"/>
        <end position="263"/>
    </location>
</feature>
<comment type="caution">
    <text evidence="2">The sequence shown here is derived from an EMBL/GenBank/DDBJ whole genome shotgun (WGS) entry which is preliminary data.</text>
</comment>
<organism evidence="2 3">
    <name type="scientific">Colletotrichum fioriniae PJ7</name>
    <dbReference type="NCBI Taxonomy" id="1445577"/>
    <lineage>
        <taxon>Eukaryota</taxon>
        <taxon>Fungi</taxon>
        <taxon>Dikarya</taxon>
        <taxon>Ascomycota</taxon>
        <taxon>Pezizomycotina</taxon>
        <taxon>Sordariomycetes</taxon>
        <taxon>Hypocreomycetidae</taxon>
        <taxon>Glomerellales</taxon>
        <taxon>Glomerellaceae</taxon>
        <taxon>Colletotrichum</taxon>
        <taxon>Colletotrichum acutatum species complex</taxon>
    </lineage>
</organism>
<dbReference type="eggNOG" id="ENOG502SPYJ">
    <property type="taxonomic scope" value="Eukaryota"/>
</dbReference>
<reference evidence="2 3" key="1">
    <citation type="submission" date="2014-02" db="EMBL/GenBank/DDBJ databases">
        <title>The genome sequence of Colletotrichum fioriniae PJ7.</title>
        <authorList>
            <person name="Baroncelli R."/>
            <person name="Thon M.R."/>
        </authorList>
    </citation>
    <scope>NUCLEOTIDE SEQUENCE [LARGE SCALE GENOMIC DNA]</scope>
    <source>
        <strain evidence="2 3">PJ7</strain>
    </source>
</reference>
<gene>
    <name evidence="2" type="ORF">CFIO01_01807</name>
</gene>
<sequence>MSVLSILTPSDATDLENKGLLGPSTERGTRLIHNRRLNAQADNEYRHIPLDTPLTSSNAFTEFPEFLISYATLVHLGFTDRRATNIWEKWTNWPSTGPSREIDPPQGNPQVTFFDFIIGRFSGLPDTWTDNDPNWLTLLSGYGLNHETQLAIMDPMFKYTRLTMSCLDWAKDTIRMRFEALRDIQRASRLRDSGLINLVSFTGPASFGIQTRNTHTRAESSQTGQGSLGGGSSGSSQGGRLNRSSSSVQRDGTRGVAAGSSRSASAIAARNAPGFTILFKGVEQHRVANLLNVNGQIDRISPLRSWAPTDFTGHGELYYFTPDYKVAERYAAFAKRRGHNLAVCIVSIAIPNSSIEQMDSPELLRIFWPSPEWKELIWTCRRGQIHPGHLRKYKLATLVIGTISSRPNALYETMQSPAGITSDFVLKVDDMNPNSAPATQFVFSAEEGEEFFREHVGRNIRVTPFTRSDLEEWVNDFRRSLS</sequence>
<name>A0A010QQH3_9PEZI</name>
<keyword evidence="3" id="KW-1185">Reference proteome</keyword>